<name>A0A248UFK0_9HYPH</name>
<dbReference type="EMBL" id="CP022604">
    <property type="protein sequence ID" value="ASV85089.1"/>
    <property type="molecule type" value="Genomic_DNA"/>
</dbReference>
<protein>
    <submittedName>
        <fullName evidence="1">Uncharacterized protein</fullName>
    </submittedName>
</protein>
<dbReference type="AlphaFoldDB" id="A0A248UFK0"/>
<proteinExistence type="predicted"/>
<dbReference type="KEGG" id="och:CES85_2088"/>
<dbReference type="Proteomes" id="UP000215256">
    <property type="component" value="Chromosome 1"/>
</dbReference>
<evidence type="ECO:0000313" key="1">
    <source>
        <dbReference type="EMBL" id="ASV85089.1"/>
    </source>
</evidence>
<evidence type="ECO:0000313" key="2">
    <source>
        <dbReference type="Proteomes" id="UP000215256"/>
    </source>
</evidence>
<organism evidence="1 2">
    <name type="scientific">Ochrobactrum quorumnocens</name>
    <dbReference type="NCBI Taxonomy" id="271865"/>
    <lineage>
        <taxon>Bacteria</taxon>
        <taxon>Pseudomonadati</taxon>
        <taxon>Pseudomonadota</taxon>
        <taxon>Alphaproteobacteria</taxon>
        <taxon>Hyphomicrobiales</taxon>
        <taxon>Brucellaceae</taxon>
        <taxon>Brucella/Ochrobactrum group</taxon>
        <taxon>Ochrobactrum</taxon>
    </lineage>
</organism>
<accession>A0A248UFK0</accession>
<gene>
    <name evidence="1" type="ORF">CES85_2088</name>
</gene>
<reference evidence="1 2" key="1">
    <citation type="submission" date="2017-07" db="EMBL/GenBank/DDBJ databases">
        <title>Phylogenetic study on the rhizospheric bacterium Ochrobactrum sp. A44.</title>
        <authorList>
            <person name="Krzyzanowska D.M."/>
            <person name="Ossowicki A."/>
            <person name="Rajewska M."/>
            <person name="Maciag T."/>
            <person name="Kaczynski Z."/>
            <person name="Czerwicka M."/>
            <person name="Jafra S."/>
        </authorList>
    </citation>
    <scope>NUCLEOTIDE SEQUENCE [LARGE SCALE GENOMIC DNA]</scope>
    <source>
        <strain evidence="1 2">A44</strain>
    </source>
</reference>
<sequence>MRVSRTFGTIFAVSFVISPACRLFFVCNSAALIAVYIAGNSGGTRLVPINFRSSG</sequence>